<name>A0ABU0LZZ7_9BACT</name>
<gene>
    <name evidence="3" type="ORF">J2Z62_000721</name>
</gene>
<keyword evidence="4" id="KW-1185">Reference proteome</keyword>
<feature type="chain" id="PRO_5045959954" description="DUF31 domain-containing protein" evidence="1">
    <location>
        <begin position="28"/>
        <end position="695"/>
    </location>
</feature>
<dbReference type="InterPro" id="IPR009003">
    <property type="entry name" value="Peptidase_S1_PA"/>
</dbReference>
<protein>
    <recommendedName>
        <fullName evidence="2">DUF31 domain-containing protein</fullName>
    </recommendedName>
</protein>
<reference evidence="3" key="1">
    <citation type="submission" date="2023-07" db="EMBL/GenBank/DDBJ databases">
        <title>Genomic Encyclopedia of Type Strains, Phase IV (KMG-IV): sequencing the most valuable type-strain genomes for metagenomic binning, comparative biology and taxonomic classification.</title>
        <authorList>
            <person name="Goeker M."/>
        </authorList>
    </citation>
    <scope>NUCLEOTIDE SEQUENCE [LARGE SCALE GENOMIC DNA]</scope>
    <source>
        <strain evidence="3">DSM 21204</strain>
    </source>
</reference>
<evidence type="ECO:0000259" key="2">
    <source>
        <dbReference type="Pfam" id="PF01732"/>
    </source>
</evidence>
<evidence type="ECO:0000313" key="4">
    <source>
        <dbReference type="Proteomes" id="UP001240643"/>
    </source>
</evidence>
<organism evidence="3 4">
    <name type="scientific">Mycoplasmoides fastidiosum</name>
    <dbReference type="NCBI Taxonomy" id="92758"/>
    <lineage>
        <taxon>Bacteria</taxon>
        <taxon>Bacillati</taxon>
        <taxon>Mycoplasmatota</taxon>
        <taxon>Mycoplasmoidales</taxon>
        <taxon>Mycoplasmoidaceae</taxon>
        <taxon>Mycoplasmoides</taxon>
    </lineage>
</organism>
<dbReference type="SUPFAM" id="SSF50494">
    <property type="entry name" value="Trypsin-like serine proteases"/>
    <property type="match status" value="1"/>
</dbReference>
<evidence type="ECO:0000256" key="1">
    <source>
        <dbReference type="SAM" id="SignalP"/>
    </source>
</evidence>
<feature type="signal peptide" evidence="1">
    <location>
        <begin position="1"/>
        <end position="27"/>
    </location>
</feature>
<dbReference type="InterPro" id="IPR022382">
    <property type="entry name" value="Mycoplasma_peptidase_DUF31"/>
</dbReference>
<accession>A0ABU0LZZ7</accession>
<sequence>MSYNKQKRKWLFIPTIALLLSSCYPNASLPIIQKQAAWHYINRTPSKKELFTKAQTAPDPQVCSNTDQCYFDYINQRSMSLKITSMVNKKTQSSFGTGWIIDREVGNNNFYIVTNIHVCNLTTDDLIKNHQDPELFSIEIGRQKYDAKTNWTKSNKPIVYNPVGIDQTNYYAEQNRYAIRVDSLKTTVLNPNQHQYYFNFSMPPGTTQAFLQPKTQKMNKVFFDSFVNNEFIKAAQRLETKYQWQNQSLFLPTSFYQYFSHLYTSKTNGIGLYDSNQFNELNKIDYDQLTTAQKQFLDGFYHDDKVESFIDAAVLKVRIPDQVLAEWFPYFLDTKKYNQWTFPRLAQTNLYDFNADQKNLTTFDLNSEQRKQKFYRAGYPLETFNKNSSAVPVFRGSASTGIKIQRAYTNQNLDHFKYNRNKMRFGGADYKVPIGLYNIYSQDTYPTAAGSSGSMVIDQDYNTVGIYWGESSGDGVSKTTERLGIQTPFYSDQNNVNSQNHISHWANHLPAQQKNLLYQIMGQHYGTLFAKNLSAVVWAKYQQQTDLTQNGFRFGADPAQLYADINQFMNQQPTQHAQTHTDWSDEQKQAAITTALTQHLTTSLIPESNGTNSKTIAELYGEFFGDYYNHTLDLLNDLSLTFKGTTVGDTINLKQQLQDYFATKNVVTYNLNHIKKSMLRPIRVLPLVPNNEDIL</sequence>
<dbReference type="Pfam" id="PF01732">
    <property type="entry name" value="Mycop_pep_DUF31"/>
    <property type="match status" value="1"/>
</dbReference>
<feature type="domain" description="DUF31" evidence="2">
    <location>
        <begin position="70"/>
        <end position="419"/>
    </location>
</feature>
<dbReference type="PROSITE" id="PS51257">
    <property type="entry name" value="PROKAR_LIPOPROTEIN"/>
    <property type="match status" value="1"/>
</dbReference>
<dbReference type="RefSeq" id="WP_256547835.1">
    <property type="nucleotide sequence ID" value="NZ_CP101809.1"/>
</dbReference>
<dbReference type="EMBL" id="JAUSWO010000001">
    <property type="protein sequence ID" value="MDQ0514283.1"/>
    <property type="molecule type" value="Genomic_DNA"/>
</dbReference>
<proteinExistence type="predicted"/>
<keyword evidence="1" id="KW-0732">Signal</keyword>
<comment type="caution">
    <text evidence="3">The sequence shown here is derived from an EMBL/GenBank/DDBJ whole genome shotgun (WGS) entry which is preliminary data.</text>
</comment>
<dbReference type="Proteomes" id="UP001240643">
    <property type="component" value="Unassembled WGS sequence"/>
</dbReference>
<evidence type="ECO:0000313" key="3">
    <source>
        <dbReference type="EMBL" id="MDQ0514283.1"/>
    </source>
</evidence>